<dbReference type="Gene3D" id="1.10.10.10">
    <property type="entry name" value="Winged helix-like DNA-binding domain superfamily/Winged helix DNA-binding domain"/>
    <property type="match status" value="1"/>
</dbReference>
<dbReference type="GO" id="GO:0006950">
    <property type="term" value="P:response to stress"/>
    <property type="evidence" value="ECO:0007669"/>
    <property type="project" value="TreeGrafter"/>
</dbReference>
<keyword evidence="3" id="KW-1185">Reference proteome</keyword>
<evidence type="ECO:0000259" key="1">
    <source>
        <dbReference type="PROSITE" id="PS50995"/>
    </source>
</evidence>
<dbReference type="Pfam" id="PF01047">
    <property type="entry name" value="MarR"/>
    <property type="match status" value="1"/>
</dbReference>
<gene>
    <name evidence="2" type="ORF">Afe05nite_23680</name>
</gene>
<name>A0A919J073_9ACTN</name>
<dbReference type="SUPFAM" id="SSF46785">
    <property type="entry name" value="Winged helix' DNA-binding domain"/>
    <property type="match status" value="1"/>
</dbReference>
<dbReference type="InterPro" id="IPR036390">
    <property type="entry name" value="WH_DNA-bd_sf"/>
</dbReference>
<organism evidence="2 3">
    <name type="scientific">Paractinoplanes ferrugineus</name>
    <dbReference type="NCBI Taxonomy" id="113564"/>
    <lineage>
        <taxon>Bacteria</taxon>
        <taxon>Bacillati</taxon>
        <taxon>Actinomycetota</taxon>
        <taxon>Actinomycetes</taxon>
        <taxon>Micromonosporales</taxon>
        <taxon>Micromonosporaceae</taxon>
        <taxon>Paractinoplanes</taxon>
    </lineage>
</organism>
<comment type="caution">
    <text evidence="2">The sequence shown here is derived from an EMBL/GenBank/DDBJ whole genome shotgun (WGS) entry which is preliminary data.</text>
</comment>
<dbReference type="Proteomes" id="UP000598174">
    <property type="component" value="Unassembled WGS sequence"/>
</dbReference>
<evidence type="ECO:0000313" key="2">
    <source>
        <dbReference type="EMBL" id="GIE10528.1"/>
    </source>
</evidence>
<proteinExistence type="predicted"/>
<protein>
    <submittedName>
        <fullName evidence="2">Transcriptional regulator</fullName>
    </submittedName>
</protein>
<dbReference type="PANTHER" id="PTHR33164">
    <property type="entry name" value="TRANSCRIPTIONAL REGULATOR, MARR FAMILY"/>
    <property type="match status" value="1"/>
</dbReference>
<evidence type="ECO:0000313" key="3">
    <source>
        <dbReference type="Proteomes" id="UP000598174"/>
    </source>
</evidence>
<dbReference type="AlphaFoldDB" id="A0A919J073"/>
<reference evidence="2" key="1">
    <citation type="submission" date="2021-01" db="EMBL/GenBank/DDBJ databases">
        <title>Whole genome shotgun sequence of Actinoplanes ferrugineus NBRC 15555.</title>
        <authorList>
            <person name="Komaki H."/>
            <person name="Tamura T."/>
        </authorList>
    </citation>
    <scope>NUCLEOTIDE SEQUENCE</scope>
    <source>
        <strain evidence="2">NBRC 15555</strain>
    </source>
</reference>
<dbReference type="InterPro" id="IPR039422">
    <property type="entry name" value="MarR/SlyA-like"/>
</dbReference>
<dbReference type="InterPro" id="IPR000835">
    <property type="entry name" value="HTH_MarR-typ"/>
</dbReference>
<dbReference type="EMBL" id="BOMM01000016">
    <property type="protein sequence ID" value="GIE10528.1"/>
    <property type="molecule type" value="Genomic_DNA"/>
</dbReference>
<dbReference type="RefSeq" id="WP_203817071.1">
    <property type="nucleotide sequence ID" value="NZ_BAAABP010000071.1"/>
</dbReference>
<dbReference type="PANTHER" id="PTHR33164:SF94">
    <property type="entry name" value="TRANSCRIPTIONAL REGULATORY PROTEIN-RELATED"/>
    <property type="match status" value="1"/>
</dbReference>
<sequence length="141" mass="15313">MTDLTTLFTDLVRAETRLYNRLDARLRAEHDMPLGTLEFLKIIDSRPACRVQDIAAEVDITIGATSKAVDRIEARGWCRRAANPADRRSSLLTLTPAGRAALAGATPALEAALADHTAALPPAVVDQLAAGLRRWRQALET</sequence>
<dbReference type="GO" id="GO:0003700">
    <property type="term" value="F:DNA-binding transcription factor activity"/>
    <property type="evidence" value="ECO:0007669"/>
    <property type="project" value="InterPro"/>
</dbReference>
<feature type="domain" description="HTH marR-type" evidence="1">
    <location>
        <begin position="4"/>
        <end position="137"/>
    </location>
</feature>
<dbReference type="InterPro" id="IPR036388">
    <property type="entry name" value="WH-like_DNA-bd_sf"/>
</dbReference>
<dbReference type="PROSITE" id="PS50995">
    <property type="entry name" value="HTH_MARR_2"/>
    <property type="match status" value="1"/>
</dbReference>
<accession>A0A919J073</accession>
<dbReference type="SMART" id="SM00347">
    <property type="entry name" value="HTH_MARR"/>
    <property type="match status" value="1"/>
</dbReference>